<sequence length="389" mass="42573">MTTPESTVEEQPPALSQDLLKLMEAFEAEVARHPDSGLPAWIARARTDELARRLTFPTGLLTDTASAELGARPDPLAWLQALSRPEAYTGTNQTRRARAIFHGATARAVNDLLVTMGRQSLFEVAHNAGLFAHLSSTLWTYQALDAGSDDVSDTALFWADLASEKAEPEIGGDFAFVVPLDAETCKLAIVQAKPESAGGLCVASLYRKVTKDPGQQFGLLLQHEEEHPVRGAVRKAVFGSWCFYAFWHRPGKRGGVLSPVVRAAWDIDGRERFTNGRGAAGRTLSRVSTTANGVELATFLSLLLPDRNSMVGLTCSRSDLPRLIGVDLLKPRSVILLNLPEQTWPLRYWSDLLIGLPGYVDMTRHRLPGRPRPPSAPQTAAPQARRPVR</sequence>
<evidence type="ECO:0000313" key="2">
    <source>
        <dbReference type="EMBL" id="GJD77413.1"/>
    </source>
</evidence>
<dbReference type="RefSeq" id="WP_238301187.1">
    <property type="nucleotide sequence ID" value="NZ_BPQM01000012.1"/>
</dbReference>
<protein>
    <submittedName>
        <fullName evidence="2">Uncharacterized protein</fullName>
    </submittedName>
</protein>
<proteinExistence type="predicted"/>
<dbReference type="EMBL" id="BPQM01000012">
    <property type="protein sequence ID" value="GJD77413.1"/>
    <property type="molecule type" value="Genomic_DNA"/>
</dbReference>
<evidence type="ECO:0000256" key="1">
    <source>
        <dbReference type="SAM" id="MobiDB-lite"/>
    </source>
</evidence>
<reference evidence="2" key="1">
    <citation type="journal article" date="2016" name="Front. Microbiol.">
        <title>Genome Sequence of the Piezophilic, Mesophilic Sulfate-Reducing Bacterium Desulfovibrio indicus J2T.</title>
        <authorList>
            <person name="Cao J."/>
            <person name="Maignien L."/>
            <person name="Shao Z."/>
            <person name="Alain K."/>
            <person name="Jebbar M."/>
        </authorList>
    </citation>
    <scope>NUCLEOTIDE SEQUENCE</scope>
    <source>
        <strain evidence="2">NBRC 103626</strain>
    </source>
</reference>
<keyword evidence="3" id="KW-1185">Reference proteome</keyword>
<accession>A0AA37HLL4</accession>
<dbReference type="Proteomes" id="UP001055108">
    <property type="component" value="Unassembled WGS sequence"/>
</dbReference>
<organism evidence="2 3">
    <name type="scientific">Methylobacterium gregans</name>
    <dbReference type="NCBI Taxonomy" id="374424"/>
    <lineage>
        <taxon>Bacteria</taxon>
        <taxon>Pseudomonadati</taxon>
        <taxon>Pseudomonadota</taxon>
        <taxon>Alphaproteobacteria</taxon>
        <taxon>Hyphomicrobiales</taxon>
        <taxon>Methylobacteriaceae</taxon>
        <taxon>Methylobacterium</taxon>
    </lineage>
</organism>
<name>A0AA37HLL4_9HYPH</name>
<reference evidence="2" key="2">
    <citation type="submission" date="2021-08" db="EMBL/GenBank/DDBJ databases">
        <authorList>
            <person name="Tani A."/>
            <person name="Ola A."/>
            <person name="Ogura Y."/>
            <person name="Katsura K."/>
            <person name="Hayashi T."/>
        </authorList>
    </citation>
    <scope>NUCLEOTIDE SEQUENCE</scope>
    <source>
        <strain evidence="2">NBRC 103626</strain>
    </source>
</reference>
<feature type="region of interest" description="Disordered" evidence="1">
    <location>
        <begin position="367"/>
        <end position="389"/>
    </location>
</feature>
<feature type="compositionally biased region" description="Low complexity" evidence="1">
    <location>
        <begin position="377"/>
        <end position="389"/>
    </location>
</feature>
<dbReference type="AlphaFoldDB" id="A0AA37HLL4"/>
<gene>
    <name evidence="2" type="ORF">NBEOAGPD_0617</name>
</gene>
<comment type="caution">
    <text evidence="2">The sequence shown here is derived from an EMBL/GenBank/DDBJ whole genome shotgun (WGS) entry which is preliminary data.</text>
</comment>
<evidence type="ECO:0000313" key="3">
    <source>
        <dbReference type="Proteomes" id="UP001055108"/>
    </source>
</evidence>